<dbReference type="SMART" id="SM00749">
    <property type="entry name" value="BON"/>
    <property type="match status" value="1"/>
</dbReference>
<feature type="domain" description="BON" evidence="3">
    <location>
        <begin position="65"/>
        <end position="133"/>
    </location>
</feature>
<reference evidence="4 5" key="1">
    <citation type="journal article" date="2018" name="ISME J.">
        <title>Involvement of Burkholderiaceae and sulfurous volatiles in disease-suppressive soils.</title>
        <authorList>
            <person name="Carrion V.J."/>
            <person name="Cordovez V."/>
            <person name="Tyc O."/>
            <person name="Etalo D.W."/>
            <person name="de Bruijn I."/>
            <person name="de Jager V.C."/>
            <person name="Medema M.H."/>
            <person name="Eberl L."/>
            <person name="Raaijmakers J.M."/>
        </authorList>
    </citation>
    <scope>NUCLEOTIDE SEQUENCE [LARGE SCALE GENOMIC DNA]</scope>
    <source>
        <strain evidence="5">mHSR5</strain>
    </source>
</reference>
<proteinExistence type="predicted"/>
<dbReference type="InterPro" id="IPR007055">
    <property type="entry name" value="BON_dom"/>
</dbReference>
<protein>
    <submittedName>
        <fullName evidence="4">Transporter</fullName>
    </submittedName>
</protein>
<evidence type="ECO:0000313" key="5">
    <source>
        <dbReference type="Proteomes" id="UP000253104"/>
    </source>
</evidence>
<name>A0A2Z5N7U5_BURPY</name>
<evidence type="ECO:0000256" key="2">
    <source>
        <dbReference type="SAM" id="SignalP"/>
    </source>
</evidence>
<dbReference type="PROSITE" id="PS51257">
    <property type="entry name" value="PROKAR_LIPOPROTEIN"/>
    <property type="match status" value="1"/>
</dbReference>
<keyword evidence="2" id="KW-0732">Signal</keyword>
<dbReference type="PANTHER" id="PTHR34606:SF15">
    <property type="entry name" value="BON DOMAIN-CONTAINING PROTEIN"/>
    <property type="match status" value="1"/>
</dbReference>
<gene>
    <name evidence="4" type="ORF">CUJ89_34985</name>
</gene>
<feature type="compositionally biased region" description="Low complexity" evidence="1">
    <location>
        <begin position="44"/>
        <end position="58"/>
    </location>
</feature>
<dbReference type="Pfam" id="PF04972">
    <property type="entry name" value="BON"/>
    <property type="match status" value="1"/>
</dbReference>
<dbReference type="AlphaFoldDB" id="A0A2Z5N7U5"/>
<dbReference type="InterPro" id="IPR051686">
    <property type="entry name" value="Lipoprotein_DolP"/>
</dbReference>
<dbReference type="Proteomes" id="UP000253104">
    <property type="component" value="Chromosome mHSR5_C"/>
</dbReference>
<dbReference type="PANTHER" id="PTHR34606">
    <property type="entry name" value="BON DOMAIN-CONTAINING PROTEIN"/>
    <property type="match status" value="1"/>
</dbReference>
<dbReference type="PROSITE" id="PS50914">
    <property type="entry name" value="BON"/>
    <property type="match status" value="1"/>
</dbReference>
<accession>A0A2Z5N7U5</accession>
<organism evidence="4 5">
    <name type="scientific">Burkholderia pyrrocinia</name>
    <name type="common">Pseudomonas pyrrocinia</name>
    <dbReference type="NCBI Taxonomy" id="60550"/>
    <lineage>
        <taxon>Bacteria</taxon>
        <taxon>Pseudomonadati</taxon>
        <taxon>Pseudomonadota</taxon>
        <taxon>Betaproteobacteria</taxon>
        <taxon>Burkholderiales</taxon>
        <taxon>Burkholderiaceae</taxon>
        <taxon>Burkholderia</taxon>
        <taxon>Burkholderia cepacia complex</taxon>
    </lineage>
</organism>
<evidence type="ECO:0000259" key="3">
    <source>
        <dbReference type="PROSITE" id="PS50914"/>
    </source>
</evidence>
<dbReference type="EMBL" id="CP024904">
    <property type="protein sequence ID" value="AXF25643.1"/>
    <property type="molecule type" value="Genomic_DNA"/>
</dbReference>
<feature type="signal peptide" evidence="2">
    <location>
        <begin position="1"/>
        <end position="42"/>
    </location>
</feature>
<feature type="chain" id="PRO_5016243570" evidence="2">
    <location>
        <begin position="43"/>
        <end position="134"/>
    </location>
</feature>
<evidence type="ECO:0000256" key="1">
    <source>
        <dbReference type="SAM" id="MobiDB-lite"/>
    </source>
</evidence>
<dbReference type="Gene3D" id="3.30.1340.30">
    <property type="match status" value="1"/>
</dbReference>
<dbReference type="OrthoDB" id="9808091at2"/>
<evidence type="ECO:0000313" key="4">
    <source>
        <dbReference type="EMBL" id="AXF25643.1"/>
    </source>
</evidence>
<sequence>MKVFPLLARSPRFRRQPAKRIGMAVAIAAAAACAAVAPNVLAAGDDSAASSSESSSHSTTGTKIRDVTITTKAKAELVGTNGLSSGDIHVKTRRGTVTLTGSVPDEQQRTQAVGVVKQIDGVRNVHDQLTIRPK</sequence>
<dbReference type="InterPro" id="IPR014004">
    <property type="entry name" value="Transpt-assoc_nodulatn_dom_bac"/>
</dbReference>
<feature type="region of interest" description="Disordered" evidence="1">
    <location>
        <begin position="44"/>
        <end position="64"/>
    </location>
</feature>
<dbReference type="RefSeq" id="WP_114182006.1">
    <property type="nucleotide sequence ID" value="NZ_CP024904.1"/>
</dbReference>